<proteinExistence type="inferred from homology"/>
<keyword evidence="4 5" id="KW-0949">S-adenosyl-L-methionine</keyword>
<comment type="catalytic activity">
    <reaction evidence="5">
        <text>uridine(32) in tRNA + S-adenosyl-L-methionine = 2'-O-methyluridine(32) in tRNA + S-adenosyl-L-homocysteine + H(+)</text>
        <dbReference type="Rhea" id="RHEA:42936"/>
        <dbReference type="Rhea" id="RHEA-COMP:10107"/>
        <dbReference type="Rhea" id="RHEA-COMP:10290"/>
        <dbReference type="ChEBI" id="CHEBI:15378"/>
        <dbReference type="ChEBI" id="CHEBI:57856"/>
        <dbReference type="ChEBI" id="CHEBI:59789"/>
        <dbReference type="ChEBI" id="CHEBI:65315"/>
        <dbReference type="ChEBI" id="CHEBI:74478"/>
        <dbReference type="EC" id="2.1.1.200"/>
    </reaction>
</comment>
<comment type="function">
    <text evidence="5">Catalyzes the formation of 2'O-methylated cytidine (Cm32) or 2'O-methylated uridine (Um32) at position 32 in tRNA.</text>
</comment>
<evidence type="ECO:0000313" key="8">
    <source>
        <dbReference type="Proteomes" id="UP001164748"/>
    </source>
</evidence>
<dbReference type="EC" id="2.1.1.200" evidence="5"/>
<dbReference type="NCBIfam" id="TIGR00050">
    <property type="entry name" value="rRNA_methyl_1"/>
    <property type="match status" value="1"/>
</dbReference>
<comment type="subcellular location">
    <subcellularLocation>
        <location evidence="5">Cytoplasm</location>
    </subcellularLocation>
</comment>
<dbReference type="PANTHER" id="PTHR42786">
    <property type="entry name" value="TRNA/RRNA METHYLTRANSFERASE"/>
    <property type="match status" value="1"/>
</dbReference>
<dbReference type="GO" id="GO:0002128">
    <property type="term" value="P:tRNA nucleoside ribose methylation"/>
    <property type="evidence" value="ECO:0007669"/>
    <property type="project" value="TreeGrafter"/>
</dbReference>
<evidence type="ECO:0000256" key="1">
    <source>
        <dbReference type="ARBA" id="ARBA00007228"/>
    </source>
</evidence>
<organism evidence="7 8">
    <name type="scientific">Salinivibrio kushneri</name>
    <dbReference type="NCBI Taxonomy" id="1908198"/>
    <lineage>
        <taxon>Bacteria</taxon>
        <taxon>Pseudomonadati</taxon>
        <taxon>Pseudomonadota</taxon>
        <taxon>Gammaproteobacteria</taxon>
        <taxon>Vibrionales</taxon>
        <taxon>Vibrionaceae</taxon>
        <taxon>Salinivibrio</taxon>
    </lineage>
</organism>
<dbReference type="Gene3D" id="1.10.8.590">
    <property type="match status" value="1"/>
</dbReference>
<dbReference type="GO" id="GO:0005829">
    <property type="term" value="C:cytosol"/>
    <property type="evidence" value="ECO:0007669"/>
    <property type="project" value="TreeGrafter"/>
</dbReference>
<comment type="catalytic activity">
    <reaction evidence="5">
        <text>cytidine(32) in tRNA + S-adenosyl-L-methionine = 2'-O-methylcytidine(32) in tRNA + S-adenosyl-L-homocysteine + H(+)</text>
        <dbReference type="Rhea" id="RHEA:42932"/>
        <dbReference type="Rhea" id="RHEA-COMP:10288"/>
        <dbReference type="Rhea" id="RHEA-COMP:10289"/>
        <dbReference type="ChEBI" id="CHEBI:15378"/>
        <dbReference type="ChEBI" id="CHEBI:57856"/>
        <dbReference type="ChEBI" id="CHEBI:59789"/>
        <dbReference type="ChEBI" id="CHEBI:74495"/>
        <dbReference type="ChEBI" id="CHEBI:82748"/>
        <dbReference type="EC" id="2.1.1.200"/>
    </reaction>
</comment>
<dbReference type="PIRSF" id="PIRSF004808">
    <property type="entry name" value="LasT"/>
    <property type="match status" value="1"/>
</dbReference>
<keyword evidence="3 7" id="KW-0808">Transferase</keyword>
<comment type="similarity">
    <text evidence="1">Belongs to the class IV-like SAM-binding methyltransferase superfamily. RNA methyltransferase TrmH family.</text>
</comment>
<keyword evidence="5" id="KW-0819">tRNA processing</keyword>
<evidence type="ECO:0000256" key="5">
    <source>
        <dbReference type="RuleBase" id="RU362024"/>
    </source>
</evidence>
<dbReference type="NCBIfam" id="NF011694">
    <property type="entry name" value="PRK15114.1"/>
    <property type="match status" value="1"/>
</dbReference>
<dbReference type="GO" id="GO:0160206">
    <property type="term" value="F:tRNA (cytidine(32)/uridine(32)-2'-O)-methyltransferase activity"/>
    <property type="evidence" value="ECO:0007669"/>
    <property type="project" value="UniProtKB-EC"/>
</dbReference>
<dbReference type="Pfam" id="PF00588">
    <property type="entry name" value="SpoU_methylase"/>
    <property type="match status" value="1"/>
</dbReference>
<evidence type="ECO:0000256" key="4">
    <source>
        <dbReference type="ARBA" id="ARBA00022691"/>
    </source>
</evidence>
<evidence type="ECO:0000259" key="6">
    <source>
        <dbReference type="Pfam" id="PF00588"/>
    </source>
</evidence>
<name>A0AA47LQW7_9GAMM</name>
<evidence type="ECO:0000313" key="7">
    <source>
        <dbReference type="EMBL" id="WBA08145.1"/>
    </source>
</evidence>
<dbReference type="InterPro" id="IPR029026">
    <property type="entry name" value="tRNA_m1G_MTases_N"/>
</dbReference>
<dbReference type="CDD" id="cd18093">
    <property type="entry name" value="SpoU-like_TrmJ"/>
    <property type="match status" value="1"/>
</dbReference>
<dbReference type="InterPro" id="IPR029028">
    <property type="entry name" value="Alpha/beta_knot_MTases"/>
</dbReference>
<evidence type="ECO:0000256" key="2">
    <source>
        <dbReference type="ARBA" id="ARBA00022603"/>
    </source>
</evidence>
<dbReference type="AlphaFoldDB" id="A0AA47LQW7"/>
<accession>A0AA47LQW7</accession>
<dbReference type="EMBL" id="CP114588">
    <property type="protein sequence ID" value="WBA08145.1"/>
    <property type="molecule type" value="Genomic_DNA"/>
</dbReference>
<dbReference type="SUPFAM" id="SSF75217">
    <property type="entry name" value="alpha/beta knot"/>
    <property type="match status" value="1"/>
</dbReference>
<reference evidence="7" key="1">
    <citation type="submission" date="2022-09" db="EMBL/GenBank/DDBJ databases">
        <authorList>
            <person name="Li Z.-J."/>
        </authorList>
    </citation>
    <scope>NUCLEOTIDE SEQUENCE</scope>
    <source>
        <strain evidence="7">TGB11</strain>
    </source>
</reference>
<dbReference type="Proteomes" id="UP001164748">
    <property type="component" value="Chromosome"/>
</dbReference>
<dbReference type="Gene3D" id="3.40.1280.10">
    <property type="match status" value="1"/>
</dbReference>
<dbReference type="InterPro" id="IPR004384">
    <property type="entry name" value="RNA_MeTrfase_TrmJ/LasT"/>
</dbReference>
<keyword evidence="5" id="KW-0963">Cytoplasm</keyword>
<dbReference type="RefSeq" id="WP_269578666.1">
    <property type="nucleotide sequence ID" value="NZ_CP114588.1"/>
</dbReference>
<evidence type="ECO:0000256" key="3">
    <source>
        <dbReference type="ARBA" id="ARBA00022679"/>
    </source>
</evidence>
<dbReference type="GO" id="GO:0003723">
    <property type="term" value="F:RNA binding"/>
    <property type="evidence" value="ECO:0007669"/>
    <property type="project" value="InterPro"/>
</dbReference>
<keyword evidence="2 5" id="KW-0489">Methyltransferase</keyword>
<dbReference type="InterPro" id="IPR001537">
    <property type="entry name" value="SpoU_MeTrfase"/>
</dbReference>
<dbReference type="FunFam" id="3.40.1280.10:FF:000006">
    <property type="entry name" value="Uncharacterized tRNA/rRNA methyltransferase HI_0380"/>
    <property type="match status" value="1"/>
</dbReference>
<protein>
    <recommendedName>
        <fullName evidence="5">tRNA (cytidine/uridine-2'-O-)-methyltransferase TrmJ</fullName>
        <ecNumber evidence="5">2.1.1.200</ecNumber>
    </recommendedName>
    <alternativeName>
        <fullName evidence="5">tRNA (cytidine(32)/uridine(32)-2'-O)-methyltransferase</fullName>
    </alternativeName>
    <alternativeName>
        <fullName evidence="5">tRNA Cm32/Um32 methyltransferase</fullName>
    </alternativeName>
</protein>
<feature type="domain" description="tRNA/rRNA methyltransferase SpoU type" evidence="6">
    <location>
        <begin position="5"/>
        <end position="154"/>
    </location>
</feature>
<gene>
    <name evidence="5 7" type="primary">trmJ</name>
    <name evidence="7" type="ORF">N8M53_09960</name>
</gene>
<sequence>MLDQIRVVLVGTSHSGNIGSAARAMKVMGLSNMTLVAPDCDVDGQAIALAAGASDIANNARVVGTLEEAVADCGLVVGTSARSRTLEWPMLDARECGKKAVEEASAHPVAIVFGRERTGLTNEELQTCHYHVSIPSNPDYSSLNLAMAVQTLCYEMRVAWLDSQAYQGSSVEETYPLNEELARFYQHLETVLTKTGFIRTQHPGMVMTKLRRLFNRARLESQELNILRGVLSSIEKVTKQAASSEQNTDNHRAQ</sequence>
<comment type="subunit">
    <text evidence="5">Homodimer.</text>
</comment>
<dbReference type="PANTHER" id="PTHR42786:SF2">
    <property type="entry name" value="TRNA (CYTIDINE_URIDINE-2'-O-)-METHYLTRANSFERASE TRMJ"/>
    <property type="match status" value="1"/>
</dbReference>